<accession>A0ABR4WE26</accession>
<dbReference type="Proteomes" id="UP000029443">
    <property type="component" value="Unassembled WGS sequence"/>
</dbReference>
<evidence type="ECO:0008006" key="3">
    <source>
        <dbReference type="Google" id="ProtNLM"/>
    </source>
</evidence>
<proteinExistence type="predicted"/>
<dbReference type="PANTHER" id="PTHR36978:SF4">
    <property type="entry name" value="P-LOOP CONTAINING NUCLEOSIDE TRIPHOSPHATE HYDROLASE PROTEIN"/>
    <property type="match status" value="1"/>
</dbReference>
<dbReference type="Gene3D" id="3.40.50.300">
    <property type="entry name" value="P-loop containing nucleotide triphosphate hydrolases"/>
    <property type="match status" value="1"/>
</dbReference>
<comment type="caution">
    <text evidence="1">The sequence shown here is derived from an EMBL/GenBank/DDBJ whole genome shotgun (WGS) entry which is preliminary data.</text>
</comment>
<dbReference type="PANTHER" id="PTHR36978">
    <property type="entry name" value="P-LOOP CONTAINING NUCLEOTIDE TRIPHOSPHATE HYDROLASE"/>
    <property type="match status" value="1"/>
</dbReference>
<dbReference type="Pfam" id="PF17784">
    <property type="entry name" value="Sulfotransfer_4"/>
    <property type="match status" value="1"/>
</dbReference>
<dbReference type="EMBL" id="ARXU01000005">
    <property type="protein sequence ID" value="KGD61204.1"/>
    <property type="molecule type" value="Genomic_DNA"/>
</dbReference>
<reference evidence="1 2" key="1">
    <citation type="submission" date="2012-09" db="EMBL/GenBank/DDBJ databases">
        <title>Genome Sequence of alkane-degrading Bacterium Alcanivorax jadensis T9.</title>
        <authorList>
            <person name="Lai Q."/>
            <person name="Shao Z."/>
        </authorList>
    </citation>
    <scope>NUCLEOTIDE SEQUENCE [LARGE SCALE GENOMIC DNA]</scope>
    <source>
        <strain evidence="1 2">T9</strain>
    </source>
</reference>
<dbReference type="SUPFAM" id="SSF52540">
    <property type="entry name" value="P-loop containing nucleoside triphosphate hydrolases"/>
    <property type="match status" value="1"/>
</dbReference>
<organism evidence="1 2">
    <name type="scientific">Alcanivorax jadensis T9</name>
    <dbReference type="NCBI Taxonomy" id="1177181"/>
    <lineage>
        <taxon>Bacteria</taxon>
        <taxon>Pseudomonadati</taxon>
        <taxon>Pseudomonadota</taxon>
        <taxon>Gammaproteobacteria</taxon>
        <taxon>Oceanospirillales</taxon>
        <taxon>Alcanivoracaceae</taxon>
        <taxon>Alcanivorax</taxon>
    </lineage>
</organism>
<dbReference type="InterPro" id="IPR040632">
    <property type="entry name" value="Sulfotransfer_4"/>
</dbReference>
<evidence type="ECO:0000313" key="2">
    <source>
        <dbReference type="Proteomes" id="UP000029443"/>
    </source>
</evidence>
<gene>
    <name evidence="1" type="ORF">T9A_01653</name>
</gene>
<dbReference type="RefSeq" id="WP_052042679.1">
    <property type="nucleotide sequence ID" value="NZ_ARXU01000005.1"/>
</dbReference>
<protein>
    <recommendedName>
        <fullName evidence="3">Sulfotransferase family protein</fullName>
    </recommendedName>
</protein>
<evidence type="ECO:0000313" key="1">
    <source>
        <dbReference type="EMBL" id="KGD61204.1"/>
    </source>
</evidence>
<sequence length="241" mass="27974">MTSAVEKSDFLTLKAVRFVYAFLRRLWIRAKVGLRRKPKVFVVGFNKTGTTTMKRALGEMGYMVASESEAKPLFHDWVKRDFKPIVRFCRFAEAFQDSPFSFPYTFIALDQAFPGSKFILTVRADDQQWYNSITKFHSRLWGSGDGCPPTREQLQTAVNSYKGRPWDVNRALFGSPEDDPYNEGVLKDFYNRHNLTIIEYFRDRPDDLLIINVAEAGAYQRFANFLGIKSTAREFPWENKT</sequence>
<keyword evidence="2" id="KW-1185">Reference proteome</keyword>
<dbReference type="InterPro" id="IPR027417">
    <property type="entry name" value="P-loop_NTPase"/>
</dbReference>
<name>A0ABR4WE26_9GAMM</name>